<evidence type="ECO:0000313" key="2">
    <source>
        <dbReference type="EMBL" id="GFG73994.1"/>
    </source>
</evidence>
<dbReference type="InterPro" id="IPR041347">
    <property type="entry name" value="MftR_C"/>
</dbReference>
<keyword evidence="3" id="KW-1185">Reference proteome</keyword>
<dbReference type="AlphaFoldDB" id="A0A7I9XW26"/>
<name>A0A7I9XW26_9MYCO</name>
<dbReference type="Gene3D" id="1.10.357.10">
    <property type="entry name" value="Tetracycline Repressor, domain 2"/>
    <property type="match status" value="1"/>
</dbReference>
<dbReference type="Pfam" id="PF17754">
    <property type="entry name" value="TetR_C_14"/>
    <property type="match status" value="1"/>
</dbReference>
<evidence type="ECO:0000313" key="3">
    <source>
        <dbReference type="Proteomes" id="UP000465361"/>
    </source>
</evidence>
<sequence length="130" mass="14446">MAADTGRPQALRDNHVMQPPDLSLTRALHRACETTVAMSEGQREFEKTRQRLIFSIPELKAAMHDEYLRTVTVIAKAVSRRIGCEPHDFEVRVFSGALTGAMMAAFDRAPGTPELVYRALDFLDAGMPLS</sequence>
<evidence type="ECO:0000259" key="1">
    <source>
        <dbReference type="Pfam" id="PF17754"/>
    </source>
</evidence>
<protein>
    <recommendedName>
        <fullName evidence="1">MftR C-terminal domain-containing protein</fullName>
    </recommendedName>
</protein>
<proteinExistence type="predicted"/>
<feature type="domain" description="MftR C-terminal" evidence="1">
    <location>
        <begin position="23"/>
        <end position="127"/>
    </location>
</feature>
<gene>
    <name evidence="2" type="ORF">MBOT_13590</name>
</gene>
<dbReference type="Proteomes" id="UP000465361">
    <property type="component" value="Unassembled WGS sequence"/>
</dbReference>
<reference evidence="2 3" key="1">
    <citation type="journal article" date="2019" name="Emerg. Microbes Infect.">
        <title>Comprehensive subspecies identification of 175 nontuberculous mycobacteria species based on 7547 genomic profiles.</title>
        <authorList>
            <person name="Matsumoto Y."/>
            <person name="Kinjo T."/>
            <person name="Motooka D."/>
            <person name="Nabeya D."/>
            <person name="Jung N."/>
            <person name="Uechi K."/>
            <person name="Horii T."/>
            <person name="Iida T."/>
            <person name="Fujita J."/>
            <person name="Nakamura S."/>
        </authorList>
    </citation>
    <scope>NUCLEOTIDE SEQUENCE [LARGE SCALE GENOMIC DNA]</scope>
    <source>
        <strain evidence="2 3">JCM 17322</strain>
    </source>
</reference>
<comment type="caution">
    <text evidence="2">The sequence shown here is derived from an EMBL/GenBank/DDBJ whole genome shotgun (WGS) entry which is preliminary data.</text>
</comment>
<accession>A0A7I9XW26</accession>
<dbReference type="EMBL" id="BLKW01000002">
    <property type="protein sequence ID" value="GFG73994.1"/>
    <property type="molecule type" value="Genomic_DNA"/>
</dbReference>
<organism evidence="2 3">
    <name type="scientific">Mycobacterium botniense</name>
    <dbReference type="NCBI Taxonomy" id="84962"/>
    <lineage>
        <taxon>Bacteria</taxon>
        <taxon>Bacillati</taxon>
        <taxon>Actinomycetota</taxon>
        <taxon>Actinomycetes</taxon>
        <taxon>Mycobacteriales</taxon>
        <taxon>Mycobacteriaceae</taxon>
        <taxon>Mycobacterium</taxon>
    </lineage>
</organism>